<keyword evidence="3" id="KW-1185">Reference proteome</keyword>
<sequence>MFQIPEFEPSEQEDSSSAERGLGPSLAGDRPSDCGKHHRQAPGLLWDASHQQEQPTSSSHHGGGAWYSPSWESEDSENPSARMLAEASARMSAPATDSEAQHAENVKLKALGLWRPGVATAPTPRGRRRTKGWRRSPAPFGAARAPRPPTSGQHSVMAASSGG</sequence>
<gene>
    <name evidence="2" type="primary">BAD</name>
</gene>
<protein>
    <submittedName>
        <fullName evidence="2">BCL2 associated agonist of cell death</fullName>
    </submittedName>
</protein>
<dbReference type="InterPro" id="IPR018868">
    <property type="entry name" value="BAD"/>
</dbReference>
<feature type="region of interest" description="Disordered" evidence="1">
    <location>
        <begin position="117"/>
        <end position="163"/>
    </location>
</feature>
<dbReference type="GO" id="GO:0019903">
    <property type="term" value="F:protein phosphatase binding"/>
    <property type="evidence" value="ECO:0007669"/>
    <property type="project" value="TreeGrafter"/>
</dbReference>
<dbReference type="Proteomes" id="UP000233060">
    <property type="component" value="Unassembled WGS sequence"/>
</dbReference>
<dbReference type="Ensembl" id="ENSCATT00000042817.1">
    <property type="protein sequence ID" value="ENSCATP00000018639.1"/>
    <property type="gene ID" value="ENSCATG00000033143.1"/>
</dbReference>
<feature type="compositionally biased region" description="Basic residues" evidence="1">
    <location>
        <begin position="125"/>
        <end position="134"/>
    </location>
</feature>
<dbReference type="PANTHER" id="PTHR28540">
    <property type="entry name" value="BCL2-ASSOCIATED AGONIST OF CELL DEATH"/>
    <property type="match status" value="1"/>
</dbReference>
<dbReference type="AlphaFoldDB" id="A0A2K5M0C1"/>
<dbReference type="GO" id="GO:0008656">
    <property type="term" value="F:cysteine-type endopeptidase activator activity involved in apoptotic process"/>
    <property type="evidence" value="ECO:0007669"/>
    <property type="project" value="TreeGrafter"/>
</dbReference>
<dbReference type="GO" id="GO:0005829">
    <property type="term" value="C:cytosol"/>
    <property type="evidence" value="ECO:0007669"/>
    <property type="project" value="TreeGrafter"/>
</dbReference>
<evidence type="ECO:0000313" key="3">
    <source>
        <dbReference type="Proteomes" id="UP000233060"/>
    </source>
</evidence>
<reference evidence="2" key="2">
    <citation type="submission" date="2025-09" db="UniProtKB">
        <authorList>
            <consortium name="Ensembl"/>
        </authorList>
    </citation>
    <scope>IDENTIFICATION</scope>
</reference>
<dbReference type="Bgee" id="ENSCATG00000033143">
    <property type="expression patterns" value="Expressed in heart and 12 other cell types or tissues"/>
</dbReference>
<dbReference type="GO" id="GO:0097191">
    <property type="term" value="P:extrinsic apoptotic signaling pathway"/>
    <property type="evidence" value="ECO:0007669"/>
    <property type="project" value="TreeGrafter"/>
</dbReference>
<dbReference type="Pfam" id="PF10514">
    <property type="entry name" value="Bcl-2_BAD"/>
    <property type="match status" value="1"/>
</dbReference>
<organism evidence="2 3">
    <name type="scientific">Cercocebus atys</name>
    <name type="common">Sooty mangabey</name>
    <name type="synonym">Cercocebus torquatus atys</name>
    <dbReference type="NCBI Taxonomy" id="9531"/>
    <lineage>
        <taxon>Eukaryota</taxon>
        <taxon>Metazoa</taxon>
        <taxon>Chordata</taxon>
        <taxon>Craniata</taxon>
        <taxon>Vertebrata</taxon>
        <taxon>Euteleostomi</taxon>
        <taxon>Mammalia</taxon>
        <taxon>Eutheria</taxon>
        <taxon>Euarchontoglires</taxon>
        <taxon>Primates</taxon>
        <taxon>Haplorrhini</taxon>
        <taxon>Catarrhini</taxon>
        <taxon>Cercopithecidae</taxon>
        <taxon>Cercopithecinae</taxon>
        <taxon>Cercocebus</taxon>
    </lineage>
</organism>
<dbReference type="GeneTree" id="ENSGT00390000010740"/>
<feature type="region of interest" description="Disordered" evidence="1">
    <location>
        <begin position="1"/>
        <end position="103"/>
    </location>
</feature>
<evidence type="ECO:0000313" key="2">
    <source>
        <dbReference type="Ensembl" id="ENSCATP00000018639.1"/>
    </source>
</evidence>
<dbReference type="GO" id="GO:0019901">
    <property type="term" value="F:protein kinase binding"/>
    <property type="evidence" value="ECO:0007669"/>
    <property type="project" value="TreeGrafter"/>
</dbReference>
<accession>A0A2K5M0C1</accession>
<evidence type="ECO:0000256" key="1">
    <source>
        <dbReference type="SAM" id="MobiDB-lite"/>
    </source>
</evidence>
<dbReference type="PANTHER" id="PTHR28540:SF1">
    <property type="entry name" value="BCL2-ASSOCIATED AGONIST OF CELL DEATH"/>
    <property type="match status" value="1"/>
</dbReference>
<dbReference type="GO" id="GO:0071456">
    <property type="term" value="P:cellular response to hypoxia"/>
    <property type="evidence" value="ECO:0007669"/>
    <property type="project" value="TreeGrafter"/>
</dbReference>
<dbReference type="GO" id="GO:0005739">
    <property type="term" value="C:mitochondrion"/>
    <property type="evidence" value="ECO:0007669"/>
    <property type="project" value="TreeGrafter"/>
</dbReference>
<feature type="compositionally biased region" description="Low complexity" evidence="1">
    <location>
        <begin position="135"/>
        <end position="145"/>
    </location>
</feature>
<reference evidence="2" key="1">
    <citation type="submission" date="2025-08" db="UniProtKB">
        <authorList>
            <consortium name="Ensembl"/>
        </authorList>
    </citation>
    <scope>IDENTIFICATION</scope>
</reference>
<proteinExistence type="predicted"/>
<dbReference type="GO" id="GO:0046902">
    <property type="term" value="P:regulation of mitochondrial membrane permeability"/>
    <property type="evidence" value="ECO:0007669"/>
    <property type="project" value="TreeGrafter"/>
</dbReference>
<dbReference type="GO" id="GO:0001836">
    <property type="term" value="P:release of cytochrome c from mitochondria"/>
    <property type="evidence" value="ECO:0007669"/>
    <property type="project" value="TreeGrafter"/>
</dbReference>
<name>A0A2K5M0C1_CERAT</name>
<feature type="compositionally biased region" description="Polar residues" evidence="1">
    <location>
        <begin position="49"/>
        <end position="60"/>
    </location>
</feature>
<dbReference type="GO" id="GO:0097193">
    <property type="term" value="P:intrinsic apoptotic signaling pathway"/>
    <property type="evidence" value="ECO:0007669"/>
    <property type="project" value="TreeGrafter"/>
</dbReference>